<dbReference type="PANTHER" id="PTHR43047">
    <property type="entry name" value="TWO-COMPONENT HISTIDINE PROTEIN KINASE"/>
    <property type="match status" value="1"/>
</dbReference>
<dbReference type="AlphaFoldDB" id="A0A069P1T5"/>
<dbReference type="GO" id="GO:0000155">
    <property type="term" value="F:phosphorelay sensor kinase activity"/>
    <property type="evidence" value="ECO:0007669"/>
    <property type="project" value="InterPro"/>
</dbReference>
<accession>A0A069P1T5</accession>
<sequence>MDDLNRSLSQTDVPDAAAWFEAILDAYVILDESYRICFVNASYTQLTGHTREAVIGKSIYEINQYGSEAHRAARNQWVAAAIADLKPGETRSSPPFRAEWPSNEDGKLALRFWTIKASVIVPADSGRSYYAIRVSDVTDRVQRSEADKREKARLRSQAQLRQIIAAEKEKQLQESREQLAEVLAFAKVGAWKRDLMSGVITCTTQAKINLGLKPHEELTTERLFDELIDPADRERVREELETSIVAHRDYRVEYRVIWPDGSGHWVMVGGRARYAEGGQPTQMLGFVLDITARKQQEIDQQRIAGDERLAREQSDRNALAMDHFLTAVSHELRSPISVILNWAELLERTDYKAGLPRATATIQRNAKQLALMVDDLLDSGAIVSGKLSIEFAPLALDRLVMDLVNDLRLQADHKKLHLTSARLDPCTIQGDAARVKQIVWNLVTNAIKFTDTGVIDVSVSSENGHAVLTVSDSGCGISADAIDKVFDRFEQLKPSSSGRVGGLGLGLWLVKTLVERQHGRIDVHSAGIGCGTTFVVTLPLSD</sequence>
<dbReference type="EC" id="2.7.13.3" evidence="3"/>
<dbReference type="EMBL" id="BMEG01000002">
    <property type="protein sequence ID" value="GGD61838.1"/>
    <property type="molecule type" value="Genomic_DNA"/>
</dbReference>
<dbReference type="Proteomes" id="UP000597138">
    <property type="component" value="Unassembled WGS sequence"/>
</dbReference>
<dbReference type="Proteomes" id="UP000027439">
    <property type="component" value="Unassembled WGS sequence"/>
</dbReference>
<comment type="catalytic activity">
    <reaction evidence="1">
        <text>ATP + protein L-histidine = ADP + protein N-phospho-L-histidine.</text>
        <dbReference type="EC" id="2.7.13.3"/>
    </reaction>
</comment>
<dbReference type="InterPro" id="IPR005467">
    <property type="entry name" value="His_kinase_dom"/>
</dbReference>
<feature type="domain" description="PAS" evidence="8">
    <location>
        <begin position="20"/>
        <end position="62"/>
    </location>
</feature>
<dbReference type="Gene3D" id="1.10.287.130">
    <property type="match status" value="1"/>
</dbReference>
<reference evidence="10" key="4">
    <citation type="submission" date="2024-05" db="EMBL/GenBank/DDBJ databases">
        <authorList>
            <person name="Sun Q."/>
            <person name="Zhou Y."/>
        </authorList>
    </citation>
    <scope>NUCLEOTIDE SEQUENCE</scope>
    <source>
        <strain evidence="10">CGMCC 1.11013</strain>
    </source>
</reference>
<dbReference type="InterPro" id="IPR013767">
    <property type="entry name" value="PAS_fold"/>
</dbReference>
<comment type="subcellular location">
    <subcellularLocation>
        <location evidence="2">Cell inner membrane</location>
        <topology evidence="2">Multi-pass membrane protein</topology>
    </subcellularLocation>
</comment>
<protein>
    <recommendedName>
        <fullName evidence="3">histidine kinase</fullName>
        <ecNumber evidence="3">2.7.13.3</ecNumber>
    </recommendedName>
</protein>
<dbReference type="SUPFAM" id="SSF47384">
    <property type="entry name" value="Homodimeric domain of signal transducing histidine kinase"/>
    <property type="match status" value="1"/>
</dbReference>
<dbReference type="PROSITE" id="PS50109">
    <property type="entry name" value="HIS_KIN"/>
    <property type="match status" value="1"/>
</dbReference>
<dbReference type="InterPro" id="IPR003594">
    <property type="entry name" value="HATPase_dom"/>
</dbReference>
<evidence type="ECO:0000313" key="13">
    <source>
        <dbReference type="Proteomes" id="UP000597138"/>
    </source>
</evidence>
<dbReference type="InterPro" id="IPR013655">
    <property type="entry name" value="PAS_fold_3"/>
</dbReference>
<dbReference type="InterPro" id="IPR000014">
    <property type="entry name" value="PAS"/>
</dbReference>
<feature type="domain" description="PAC" evidence="9">
    <location>
        <begin position="250"/>
        <end position="302"/>
    </location>
</feature>
<dbReference type="SMART" id="SM00086">
    <property type="entry name" value="PAC"/>
    <property type="match status" value="1"/>
</dbReference>
<reference evidence="10" key="1">
    <citation type="journal article" date="2014" name="Int. J. Syst. Evol. Microbiol.">
        <title>Complete genome of a new Firmicutes species belonging to the dominant human colonic microbiota ('Ruminococcus bicirculans') reveals two chromosomes and a selective capacity to utilize plant glucans.</title>
        <authorList>
            <consortium name="NISC Comparative Sequencing Program"/>
            <person name="Wegmann U."/>
            <person name="Louis P."/>
            <person name="Goesmann A."/>
            <person name="Henrissat B."/>
            <person name="Duncan S.H."/>
            <person name="Flint H.J."/>
        </authorList>
    </citation>
    <scope>NUCLEOTIDE SEQUENCE</scope>
    <source>
        <strain evidence="10">CGMCC 1.11013</strain>
    </source>
</reference>
<feature type="domain" description="Histidine kinase" evidence="7">
    <location>
        <begin position="327"/>
        <end position="542"/>
    </location>
</feature>
<dbReference type="InterPro" id="IPR003661">
    <property type="entry name" value="HisK_dim/P_dom"/>
</dbReference>
<evidence type="ECO:0000259" key="8">
    <source>
        <dbReference type="PROSITE" id="PS50112"/>
    </source>
</evidence>
<dbReference type="InterPro" id="IPR004358">
    <property type="entry name" value="Sig_transdc_His_kin-like_C"/>
</dbReference>
<dbReference type="InterPro" id="IPR000700">
    <property type="entry name" value="PAS-assoc_C"/>
</dbReference>
<dbReference type="PRINTS" id="PR00344">
    <property type="entry name" value="BCTRLSENSOR"/>
</dbReference>
<evidence type="ECO:0000256" key="5">
    <source>
        <dbReference type="ARBA" id="ARBA00022679"/>
    </source>
</evidence>
<organism evidence="11 12">
    <name type="scientific">Caballeronia grimmiae</name>
    <dbReference type="NCBI Taxonomy" id="1071679"/>
    <lineage>
        <taxon>Bacteria</taxon>
        <taxon>Pseudomonadati</taxon>
        <taxon>Pseudomonadota</taxon>
        <taxon>Betaproteobacteria</taxon>
        <taxon>Burkholderiales</taxon>
        <taxon>Burkholderiaceae</taxon>
        <taxon>Caballeronia</taxon>
    </lineage>
</organism>
<keyword evidence="5" id="KW-0808">Transferase</keyword>
<evidence type="ECO:0000259" key="7">
    <source>
        <dbReference type="PROSITE" id="PS50109"/>
    </source>
</evidence>
<dbReference type="SUPFAM" id="SSF55785">
    <property type="entry name" value="PYP-like sensor domain (PAS domain)"/>
    <property type="match status" value="2"/>
</dbReference>
<feature type="domain" description="PAS" evidence="8">
    <location>
        <begin position="175"/>
        <end position="247"/>
    </location>
</feature>
<evidence type="ECO:0000256" key="3">
    <source>
        <dbReference type="ARBA" id="ARBA00012438"/>
    </source>
</evidence>
<dbReference type="Gene3D" id="3.30.565.10">
    <property type="entry name" value="Histidine kinase-like ATPase, C-terminal domain"/>
    <property type="match status" value="1"/>
</dbReference>
<evidence type="ECO:0000313" key="11">
    <source>
        <dbReference type="EMBL" id="KDR34427.1"/>
    </source>
</evidence>
<dbReference type="eggNOG" id="COG2205">
    <property type="taxonomic scope" value="Bacteria"/>
</dbReference>
<evidence type="ECO:0000313" key="10">
    <source>
        <dbReference type="EMBL" id="GGD61838.1"/>
    </source>
</evidence>
<dbReference type="CDD" id="cd00082">
    <property type="entry name" value="HisKA"/>
    <property type="match status" value="1"/>
</dbReference>
<evidence type="ECO:0000256" key="2">
    <source>
        <dbReference type="ARBA" id="ARBA00004429"/>
    </source>
</evidence>
<keyword evidence="13" id="KW-1185">Reference proteome</keyword>
<dbReference type="FunFam" id="3.30.565.10:FF:000006">
    <property type="entry name" value="Sensor histidine kinase WalK"/>
    <property type="match status" value="1"/>
</dbReference>
<dbReference type="SMART" id="SM00387">
    <property type="entry name" value="HATPase_c"/>
    <property type="match status" value="1"/>
</dbReference>
<dbReference type="SMART" id="SM00091">
    <property type="entry name" value="PAS"/>
    <property type="match status" value="2"/>
</dbReference>
<dbReference type="Pfam" id="PF02518">
    <property type="entry name" value="HATPase_c"/>
    <property type="match status" value="1"/>
</dbReference>
<reference evidence="13" key="3">
    <citation type="journal article" date="2019" name="Int. J. Syst. Evol. Microbiol.">
        <title>The Global Catalogue of Microorganisms (GCM) 10K type strain sequencing project: providing services to taxonomists for standard genome sequencing and annotation.</title>
        <authorList>
            <consortium name="The Broad Institute Genomics Platform"/>
            <consortium name="The Broad Institute Genome Sequencing Center for Infectious Disease"/>
            <person name="Wu L."/>
            <person name="Ma J."/>
        </authorList>
    </citation>
    <scope>NUCLEOTIDE SEQUENCE [LARGE SCALE GENOMIC DNA]</scope>
    <source>
        <strain evidence="13">CGMCC 1.11013</strain>
    </source>
</reference>
<proteinExistence type="predicted"/>
<dbReference type="NCBIfam" id="TIGR00229">
    <property type="entry name" value="sensory_box"/>
    <property type="match status" value="2"/>
</dbReference>
<dbReference type="Pfam" id="PF00989">
    <property type="entry name" value="PAS"/>
    <property type="match status" value="1"/>
</dbReference>
<dbReference type="GO" id="GO:0009927">
    <property type="term" value="F:histidine phosphotransfer kinase activity"/>
    <property type="evidence" value="ECO:0007669"/>
    <property type="project" value="TreeGrafter"/>
</dbReference>
<dbReference type="InterPro" id="IPR001610">
    <property type="entry name" value="PAC"/>
</dbReference>
<dbReference type="PROSITE" id="PS50112">
    <property type="entry name" value="PAS"/>
    <property type="match status" value="2"/>
</dbReference>
<dbReference type="EMBL" id="JFHE01000013">
    <property type="protein sequence ID" value="KDR34427.1"/>
    <property type="molecule type" value="Genomic_DNA"/>
</dbReference>
<dbReference type="PANTHER" id="PTHR43047:SF62">
    <property type="entry name" value="SENSOR HISTIDINE KINASE DPIB"/>
    <property type="match status" value="1"/>
</dbReference>
<dbReference type="InterPro" id="IPR035965">
    <property type="entry name" value="PAS-like_dom_sf"/>
</dbReference>
<name>A0A069P1T5_9BURK</name>
<dbReference type="RefSeq" id="WP_035965890.1">
    <property type="nucleotide sequence ID" value="NZ_BMEG01000002.1"/>
</dbReference>
<dbReference type="SMART" id="SM00388">
    <property type="entry name" value="HisKA"/>
    <property type="match status" value="1"/>
</dbReference>
<dbReference type="PROSITE" id="PS50113">
    <property type="entry name" value="PAC"/>
    <property type="match status" value="1"/>
</dbReference>
<dbReference type="Gene3D" id="3.30.450.20">
    <property type="entry name" value="PAS domain"/>
    <property type="match status" value="2"/>
</dbReference>
<dbReference type="GO" id="GO:0005886">
    <property type="term" value="C:plasma membrane"/>
    <property type="evidence" value="ECO:0007669"/>
    <property type="project" value="UniProtKB-SubCell"/>
</dbReference>
<dbReference type="Gene3D" id="2.10.70.100">
    <property type="match status" value="1"/>
</dbReference>
<evidence type="ECO:0000259" key="9">
    <source>
        <dbReference type="PROSITE" id="PS50113"/>
    </source>
</evidence>
<comment type="caution">
    <text evidence="11">The sequence shown here is derived from an EMBL/GenBank/DDBJ whole genome shotgun (WGS) entry which is preliminary data.</text>
</comment>
<evidence type="ECO:0000256" key="6">
    <source>
        <dbReference type="ARBA" id="ARBA00022777"/>
    </source>
</evidence>
<evidence type="ECO:0000256" key="1">
    <source>
        <dbReference type="ARBA" id="ARBA00000085"/>
    </source>
</evidence>
<evidence type="ECO:0000256" key="4">
    <source>
        <dbReference type="ARBA" id="ARBA00022553"/>
    </source>
</evidence>
<dbReference type="OrthoDB" id="9813151at2"/>
<dbReference type="InterPro" id="IPR036097">
    <property type="entry name" value="HisK_dim/P_sf"/>
</dbReference>
<dbReference type="STRING" id="1071679.BG57_05435"/>
<dbReference type="GO" id="GO:0006355">
    <property type="term" value="P:regulation of DNA-templated transcription"/>
    <property type="evidence" value="ECO:0007669"/>
    <property type="project" value="InterPro"/>
</dbReference>
<dbReference type="SUPFAM" id="SSF55874">
    <property type="entry name" value="ATPase domain of HSP90 chaperone/DNA topoisomerase II/histidine kinase"/>
    <property type="match status" value="1"/>
</dbReference>
<dbReference type="CDD" id="cd00130">
    <property type="entry name" value="PAS"/>
    <property type="match status" value="2"/>
</dbReference>
<dbReference type="InterPro" id="IPR036890">
    <property type="entry name" value="HATPase_C_sf"/>
</dbReference>
<reference evidence="11 12" key="2">
    <citation type="submission" date="2014-03" db="EMBL/GenBank/DDBJ databases">
        <title>Draft Genome Sequences of Four Burkholderia Strains.</title>
        <authorList>
            <person name="Liu X.Y."/>
            <person name="Li C.X."/>
            <person name="Xu J.H."/>
        </authorList>
    </citation>
    <scope>NUCLEOTIDE SEQUENCE [LARGE SCALE GENOMIC DNA]</scope>
    <source>
        <strain evidence="11 12">R27</strain>
    </source>
</reference>
<keyword evidence="6 11" id="KW-0418">Kinase</keyword>
<dbReference type="Pfam" id="PF08447">
    <property type="entry name" value="PAS_3"/>
    <property type="match status" value="1"/>
</dbReference>
<dbReference type="Pfam" id="PF00512">
    <property type="entry name" value="HisKA"/>
    <property type="match status" value="1"/>
</dbReference>
<evidence type="ECO:0000313" key="12">
    <source>
        <dbReference type="Proteomes" id="UP000027439"/>
    </source>
</evidence>
<keyword evidence="4" id="KW-0597">Phosphoprotein</keyword>
<gene>
    <name evidence="11" type="ORF">BG57_05435</name>
    <name evidence="10" type="ORF">GCM10010985_14950</name>
</gene>